<dbReference type="AlphaFoldDB" id="K0KWG3"/>
<proteinExistence type="predicted"/>
<evidence type="ECO:0000313" key="3">
    <source>
        <dbReference type="Proteomes" id="UP000009328"/>
    </source>
</evidence>
<feature type="region of interest" description="Disordered" evidence="1">
    <location>
        <begin position="187"/>
        <end position="304"/>
    </location>
</feature>
<feature type="region of interest" description="Disordered" evidence="1">
    <location>
        <begin position="360"/>
        <end position="446"/>
    </location>
</feature>
<feature type="compositionally biased region" description="Polar residues" evidence="1">
    <location>
        <begin position="361"/>
        <end position="371"/>
    </location>
</feature>
<organism evidence="2 3">
    <name type="scientific">Wickerhamomyces ciferrii (strain ATCC 14091 / BCRC 22168 / CBS 111 / JCM 3599 / NBRC 0793 / NRRL Y-1031 F-60-10)</name>
    <name type="common">Yeast</name>
    <name type="synonym">Pichia ciferrii</name>
    <dbReference type="NCBI Taxonomy" id="1206466"/>
    <lineage>
        <taxon>Eukaryota</taxon>
        <taxon>Fungi</taxon>
        <taxon>Dikarya</taxon>
        <taxon>Ascomycota</taxon>
        <taxon>Saccharomycotina</taxon>
        <taxon>Saccharomycetes</taxon>
        <taxon>Phaffomycetales</taxon>
        <taxon>Wickerhamomycetaceae</taxon>
        <taxon>Wickerhamomyces</taxon>
    </lineage>
</organism>
<feature type="compositionally biased region" description="Polar residues" evidence="1">
    <location>
        <begin position="143"/>
        <end position="154"/>
    </location>
</feature>
<protein>
    <submittedName>
        <fullName evidence="2">Uncharacterized protein</fullName>
    </submittedName>
</protein>
<feature type="compositionally biased region" description="Low complexity" evidence="1">
    <location>
        <begin position="275"/>
        <end position="304"/>
    </location>
</feature>
<feature type="compositionally biased region" description="Low complexity" evidence="1">
    <location>
        <begin position="235"/>
        <end position="267"/>
    </location>
</feature>
<evidence type="ECO:0000256" key="1">
    <source>
        <dbReference type="SAM" id="MobiDB-lite"/>
    </source>
</evidence>
<sequence length="666" mass="73466">MRIKQELEVGTATDFNFVPPNHNHNHSHLQNNSQQNMYAYSYQTQSDNESLSIPQYPNIMSIPEDPVPFPQSFNITASQPTAFPPPQTQFYQQHSYSQPELQHISQFDNDLLHDNKQEEEITIESLLEDDPLLSFTTTLDRQESNDTILQSSSPIKEPMEPMEPSQHDMEPLNLNQGNIQQNLTVNTTTTDSTSPLFNQTTTPLNSFPTPANSTPSTVPPLTQSPNGSQSQFQNFPVQIPSSQSFQPPQAQFMTFSNNSNSSLSQSSDEALPVNNKTQQSKLSTSSSSSSQSQLSNSSQQIQPQIPTTPTFRVQLQNTNVFHPYQQQQAQFQIQQPTNVGSNAPAPSFQSQQQQFFISRPSLPQHSQSEIQLPSRFKEVTSMSGKQKRKQSSKSSTPITSTSSKDMKLPPTPPAQKIQPPPLNKSSSTTKLNRVKKSSVSGPSTSTLKLKKSKSFLNTTPVKEPGPMFATLDFSKKIHNNSTNIVNAKESKLLKNHSSNGLHNGLKGNVIKNYEFVMEPGREKIKGGSASSSVKSTPRRPSNVGTPTSATSMKFPKLPKPPPIEPTSFSIYSPSNTNSSPTGSDASGHSPLTSAPAQYPFINQSPIPSTISRFDSNDSTSFTADQFLFGSANRKSKRSSISQHSPEKDQSPTVKSGINEFQFRINK</sequence>
<feature type="compositionally biased region" description="Low complexity" evidence="1">
    <location>
        <begin position="565"/>
        <end position="583"/>
    </location>
</feature>
<dbReference type="EMBL" id="CAIF01000239">
    <property type="protein sequence ID" value="CCH46317.1"/>
    <property type="molecule type" value="Genomic_DNA"/>
</dbReference>
<feature type="region of interest" description="Disordered" evidence="1">
    <location>
        <begin position="143"/>
        <end position="170"/>
    </location>
</feature>
<feature type="region of interest" description="Disordered" evidence="1">
    <location>
        <begin position="523"/>
        <end position="616"/>
    </location>
</feature>
<dbReference type="Proteomes" id="UP000009328">
    <property type="component" value="Unassembled WGS sequence"/>
</dbReference>
<feature type="compositionally biased region" description="Low complexity" evidence="1">
    <location>
        <begin position="392"/>
        <end position="403"/>
    </location>
</feature>
<feature type="compositionally biased region" description="Polar residues" evidence="1">
    <location>
        <begin position="194"/>
        <end position="234"/>
    </location>
</feature>
<name>K0KWG3_WICCF</name>
<feature type="compositionally biased region" description="Polar residues" evidence="1">
    <location>
        <begin position="423"/>
        <end position="442"/>
    </location>
</feature>
<feature type="compositionally biased region" description="Polar residues" evidence="1">
    <location>
        <begin position="584"/>
        <end position="616"/>
    </location>
</feature>
<comment type="caution">
    <text evidence="2">The sequence shown here is derived from an EMBL/GenBank/DDBJ whole genome shotgun (WGS) entry which is preliminary data.</text>
</comment>
<feature type="compositionally biased region" description="Pro residues" evidence="1">
    <location>
        <begin position="409"/>
        <end position="422"/>
    </location>
</feature>
<dbReference type="HOGENOM" id="CLU_412335_0_0_1"/>
<gene>
    <name evidence="2" type="ORF">BN7_5909</name>
</gene>
<evidence type="ECO:0000313" key="2">
    <source>
        <dbReference type="EMBL" id="CCH46317.1"/>
    </source>
</evidence>
<feature type="region of interest" description="Disordered" evidence="1">
    <location>
        <begin position="631"/>
        <end position="666"/>
    </location>
</feature>
<accession>K0KWG3</accession>
<reference evidence="2 3" key="1">
    <citation type="journal article" date="2012" name="Eukaryot. Cell">
        <title>Draft genome sequence of Wickerhamomyces ciferrii NRRL Y-1031 F-60-10.</title>
        <authorList>
            <person name="Schneider J."/>
            <person name="Andrea H."/>
            <person name="Blom J."/>
            <person name="Jaenicke S."/>
            <person name="Ruckert C."/>
            <person name="Schorsch C."/>
            <person name="Szczepanowski R."/>
            <person name="Farwick M."/>
            <person name="Goesmann A."/>
            <person name="Puhler A."/>
            <person name="Schaffer S."/>
            <person name="Tauch A."/>
            <person name="Kohler T."/>
            <person name="Brinkrolf K."/>
        </authorList>
    </citation>
    <scope>NUCLEOTIDE SEQUENCE [LARGE SCALE GENOMIC DNA]</scope>
    <source>
        <strain evidence="3">ATCC 14091 / BCRC 22168 / CBS 111 / JCM 3599 / NBRC 0793 / NRRL Y-1031 F-60-10</strain>
    </source>
</reference>
<keyword evidence="3" id="KW-1185">Reference proteome</keyword>
<dbReference type="InParanoid" id="K0KWG3"/>
<dbReference type="STRING" id="1206466.K0KWG3"/>
<feature type="compositionally biased region" description="Polar residues" evidence="1">
    <location>
        <begin position="528"/>
        <end position="551"/>
    </location>
</feature>